<dbReference type="EMBL" id="WNZZ01000003">
    <property type="protein sequence ID" value="MUG21793.1"/>
    <property type="molecule type" value="Genomic_DNA"/>
</dbReference>
<comment type="caution">
    <text evidence="1">The sequence shown here is derived from an EMBL/GenBank/DDBJ whole genome shotgun (WGS) entry which is preliminary data.</text>
</comment>
<evidence type="ECO:0000313" key="2">
    <source>
        <dbReference type="Proteomes" id="UP000442469"/>
    </source>
</evidence>
<proteinExistence type="predicted"/>
<name>A0A6N8ESS1_PAEMA</name>
<dbReference type="RefSeq" id="WP_326047508.1">
    <property type="nucleotide sequence ID" value="NZ_JARLKV010000045.1"/>
</dbReference>
<accession>A0A6N8ESS1</accession>
<reference evidence="1 2" key="1">
    <citation type="submission" date="2019-11" db="EMBL/GenBank/DDBJ databases">
        <title>Draft genome sequences of five Paenibacillus species of dairy origin.</title>
        <authorList>
            <person name="Olajide A.M."/>
            <person name="Chen S."/>
            <person name="Lapointe G."/>
        </authorList>
    </citation>
    <scope>NUCLEOTIDE SEQUENCE [LARGE SCALE GENOMIC DNA]</scope>
    <source>
        <strain evidence="1 2">3CT49</strain>
    </source>
</reference>
<dbReference type="AlphaFoldDB" id="A0A6N8ESS1"/>
<gene>
    <name evidence="1" type="ORF">GNQ08_05030</name>
</gene>
<dbReference type="Proteomes" id="UP000442469">
    <property type="component" value="Unassembled WGS sequence"/>
</dbReference>
<organism evidence="1 2">
    <name type="scientific">Paenibacillus macerans</name>
    <name type="common">Bacillus macerans</name>
    <dbReference type="NCBI Taxonomy" id="44252"/>
    <lineage>
        <taxon>Bacteria</taxon>
        <taxon>Bacillati</taxon>
        <taxon>Bacillota</taxon>
        <taxon>Bacilli</taxon>
        <taxon>Bacillales</taxon>
        <taxon>Paenibacillaceae</taxon>
        <taxon>Paenibacillus</taxon>
    </lineage>
</organism>
<evidence type="ECO:0000313" key="1">
    <source>
        <dbReference type="EMBL" id="MUG21793.1"/>
    </source>
</evidence>
<sequence>MSQQDQRLEKVQRSARSLPQSFFIFKTGKGKGKGEGIRGGKLRQDKDLRLWLGAFFDLSPGLSQHFSQAESLIPHTFSQPFWTLIFIPFRSQLNQFLSSFSPLKPDMKGQ</sequence>
<protein>
    <submittedName>
        <fullName evidence="1">Uncharacterized protein</fullName>
    </submittedName>
</protein>